<proteinExistence type="predicted"/>
<evidence type="ECO:0000313" key="2">
    <source>
        <dbReference type="EMBL" id="MCG7939214.1"/>
    </source>
</evidence>
<dbReference type="InterPro" id="IPR043724">
    <property type="entry name" value="DUF5666"/>
</dbReference>
<organism evidence="2 3">
    <name type="scientific">Candidatus Thiodiazotropha lotti</name>
    <dbReference type="NCBI Taxonomy" id="2792787"/>
    <lineage>
        <taxon>Bacteria</taxon>
        <taxon>Pseudomonadati</taxon>
        <taxon>Pseudomonadota</taxon>
        <taxon>Gammaproteobacteria</taxon>
        <taxon>Chromatiales</taxon>
        <taxon>Sedimenticolaceae</taxon>
        <taxon>Candidatus Thiodiazotropha</taxon>
    </lineage>
</organism>
<dbReference type="Proteomes" id="UP000886687">
    <property type="component" value="Unassembled WGS sequence"/>
</dbReference>
<gene>
    <name evidence="2" type="ORF">JAZ04_10210</name>
</gene>
<evidence type="ECO:0000313" key="3">
    <source>
        <dbReference type="Proteomes" id="UP000886687"/>
    </source>
</evidence>
<sequence length="459" mass="48214">MTSLNRLISPLVCAVCITALYSCGGGGGGSQVADGGIGGTGVSQGRVTGFGSIFVNGIEYETDNASFTVNNSDGNQDDLAIGMVVVINGSSDQTSATGEAESVEYDSLIEGVVDSNDVATNNTLTIMNQTIIVDAETVYENPFDATTLADLPVNSVVEVSGFTDGNGDILATRIEVESLGWSGDSLEVSGVVMNISGSQFQIGNLTIEAGSLTIPDEGTFVEVEGDSFIGGVFEADSIEIEGDGTNQVADDGDEVEIEGRITTALDNQDQFALNGQIVDASNTPFSGQTSQLTVGRIAEVDGVMEGTILIAEKIELKAEQSEKGEIAGILGVDNVDSSAGTITLLGQTIQVTSSTIMESDLEDEDSFTLAQLVSTDYLEAKVFSDNGQLIATKLKRERAPENHNAEVEGMPEFIDETTIRVFGVLVDTSNLEYEFSEQRIEVEGDFANGVLTASKIEED</sequence>
<comment type="caution">
    <text evidence="2">The sequence shown here is derived from an EMBL/GenBank/DDBJ whole genome shotgun (WGS) entry which is preliminary data.</text>
</comment>
<dbReference type="EMBL" id="JAEPDI010000005">
    <property type="protein sequence ID" value="MCG7939214.1"/>
    <property type="molecule type" value="Genomic_DNA"/>
</dbReference>
<dbReference type="Pfam" id="PF18914">
    <property type="entry name" value="DUF5666"/>
    <property type="match status" value="3"/>
</dbReference>
<accession>A0A9E4N129</accession>
<feature type="domain" description="DUF5666" evidence="1">
    <location>
        <begin position="332"/>
        <end position="394"/>
    </location>
</feature>
<protein>
    <submittedName>
        <fullName evidence="2">DUF5666 domain-containing protein</fullName>
    </submittedName>
</protein>
<evidence type="ECO:0000259" key="1">
    <source>
        <dbReference type="Pfam" id="PF18914"/>
    </source>
</evidence>
<dbReference type="AlphaFoldDB" id="A0A9E4N129"/>
<feature type="domain" description="DUF5666" evidence="1">
    <location>
        <begin position="110"/>
        <end position="175"/>
    </location>
</feature>
<name>A0A9E4N129_9GAMM</name>
<dbReference type="PROSITE" id="PS51257">
    <property type="entry name" value="PROKAR_LIPOPROTEIN"/>
    <property type="match status" value="1"/>
</dbReference>
<feature type="domain" description="DUF5666" evidence="1">
    <location>
        <begin position="258"/>
        <end position="315"/>
    </location>
</feature>
<reference evidence="2" key="1">
    <citation type="journal article" date="2021" name="Proc. Natl. Acad. Sci. U.S.A.">
        <title>Global biogeography of chemosynthetic symbionts reveals both localized and globally distributed symbiont groups. .</title>
        <authorList>
            <person name="Osvatic J.T."/>
            <person name="Wilkins L.G.E."/>
            <person name="Leibrecht L."/>
            <person name="Leray M."/>
            <person name="Zauner S."/>
            <person name="Polzin J."/>
            <person name="Camacho Y."/>
            <person name="Gros O."/>
            <person name="van Gils J.A."/>
            <person name="Eisen J.A."/>
            <person name="Petersen J.M."/>
            <person name="Yuen B."/>
        </authorList>
    </citation>
    <scope>NUCLEOTIDE SEQUENCE</scope>
    <source>
        <strain evidence="2">MAGL173</strain>
    </source>
</reference>